<proteinExistence type="predicted"/>
<sequence>LLARIADQLANNDSSTGSSTATPFAPSASAIRINTLWFISLILSLSTVLVGIVALQWLREHQRYTDRMSPQECVGAYHMREEALERWLVPQIFTGLPLLLQIALVLFFVGAAEYLCALNRAVGIPVSVVIALSLLFLGATTVLPTLQLFLLALSGPSTKIPAQCAYKSPQSWAMH</sequence>
<keyword evidence="1" id="KW-0472">Membrane</keyword>
<evidence type="ECO:0000259" key="2">
    <source>
        <dbReference type="Pfam" id="PF20153"/>
    </source>
</evidence>
<feature type="transmembrane region" description="Helical" evidence="1">
    <location>
        <begin position="124"/>
        <end position="153"/>
    </location>
</feature>
<keyword evidence="4" id="KW-1185">Reference proteome</keyword>
<evidence type="ECO:0000313" key="3">
    <source>
        <dbReference type="EMBL" id="KJA27027.1"/>
    </source>
</evidence>
<feature type="non-terminal residue" evidence="3">
    <location>
        <position position="175"/>
    </location>
</feature>
<organism evidence="3 4">
    <name type="scientific">Hypholoma sublateritium (strain FD-334 SS-4)</name>
    <dbReference type="NCBI Taxonomy" id="945553"/>
    <lineage>
        <taxon>Eukaryota</taxon>
        <taxon>Fungi</taxon>
        <taxon>Dikarya</taxon>
        <taxon>Basidiomycota</taxon>
        <taxon>Agaricomycotina</taxon>
        <taxon>Agaricomycetes</taxon>
        <taxon>Agaricomycetidae</taxon>
        <taxon>Agaricales</taxon>
        <taxon>Agaricineae</taxon>
        <taxon>Strophariaceae</taxon>
        <taxon>Hypholoma</taxon>
    </lineage>
</organism>
<dbReference type="Pfam" id="PF20153">
    <property type="entry name" value="DUF6535"/>
    <property type="match status" value="1"/>
</dbReference>
<feature type="transmembrane region" description="Helical" evidence="1">
    <location>
        <begin position="87"/>
        <end position="112"/>
    </location>
</feature>
<evidence type="ECO:0000313" key="4">
    <source>
        <dbReference type="Proteomes" id="UP000054270"/>
    </source>
</evidence>
<gene>
    <name evidence="3" type="ORF">HYPSUDRAFT_102429</name>
</gene>
<dbReference type="AlphaFoldDB" id="A0A0D2LHC5"/>
<evidence type="ECO:0000256" key="1">
    <source>
        <dbReference type="SAM" id="Phobius"/>
    </source>
</evidence>
<dbReference type="EMBL" id="KN817525">
    <property type="protein sequence ID" value="KJA27027.1"/>
    <property type="molecule type" value="Genomic_DNA"/>
</dbReference>
<protein>
    <recommendedName>
        <fullName evidence="2">DUF6535 domain-containing protein</fullName>
    </recommendedName>
</protein>
<dbReference type="OMA" id="VIINQLW"/>
<dbReference type="OrthoDB" id="3235960at2759"/>
<keyword evidence="1" id="KW-1133">Transmembrane helix</keyword>
<dbReference type="InterPro" id="IPR045338">
    <property type="entry name" value="DUF6535"/>
</dbReference>
<feature type="non-terminal residue" evidence="3">
    <location>
        <position position="1"/>
    </location>
</feature>
<feature type="domain" description="DUF6535" evidence="2">
    <location>
        <begin position="1"/>
        <end position="115"/>
    </location>
</feature>
<name>A0A0D2LHC5_HYPSF</name>
<accession>A0A0D2LHC5</accession>
<keyword evidence="1" id="KW-0812">Transmembrane</keyword>
<feature type="transmembrane region" description="Helical" evidence="1">
    <location>
        <begin position="36"/>
        <end position="58"/>
    </location>
</feature>
<reference evidence="4" key="1">
    <citation type="submission" date="2014-04" db="EMBL/GenBank/DDBJ databases">
        <title>Evolutionary Origins and Diversification of the Mycorrhizal Mutualists.</title>
        <authorList>
            <consortium name="DOE Joint Genome Institute"/>
            <consortium name="Mycorrhizal Genomics Consortium"/>
            <person name="Kohler A."/>
            <person name="Kuo A."/>
            <person name="Nagy L.G."/>
            <person name="Floudas D."/>
            <person name="Copeland A."/>
            <person name="Barry K.W."/>
            <person name="Cichocki N."/>
            <person name="Veneault-Fourrey C."/>
            <person name="LaButti K."/>
            <person name="Lindquist E.A."/>
            <person name="Lipzen A."/>
            <person name="Lundell T."/>
            <person name="Morin E."/>
            <person name="Murat C."/>
            <person name="Riley R."/>
            <person name="Ohm R."/>
            <person name="Sun H."/>
            <person name="Tunlid A."/>
            <person name="Henrissat B."/>
            <person name="Grigoriev I.V."/>
            <person name="Hibbett D.S."/>
            <person name="Martin F."/>
        </authorList>
    </citation>
    <scope>NUCLEOTIDE SEQUENCE [LARGE SCALE GENOMIC DNA]</scope>
    <source>
        <strain evidence="4">FD-334 SS-4</strain>
    </source>
</reference>
<dbReference type="Proteomes" id="UP000054270">
    <property type="component" value="Unassembled WGS sequence"/>
</dbReference>